<proteinExistence type="predicted"/>
<dbReference type="SMART" id="SM00209">
    <property type="entry name" value="TSP1"/>
    <property type="match status" value="2"/>
</dbReference>
<dbReference type="PANTHER" id="PTHR11311:SF15">
    <property type="entry name" value="SPONDIN-2"/>
    <property type="match status" value="1"/>
</dbReference>
<comment type="caution">
    <text evidence="5">The sequence shown here is derived from an EMBL/GenBank/DDBJ whole genome shotgun (WGS) entry which is preliminary data.</text>
</comment>
<dbReference type="AlphaFoldDB" id="A0ABD1J4D8"/>
<accession>A0ABD1J4D8</accession>
<dbReference type="FunFam" id="2.20.100.10:FF:000019">
    <property type="entry name" value="Thrombospondin type 1 domain containing 7A"/>
    <property type="match status" value="1"/>
</dbReference>
<organism evidence="5 6">
    <name type="scientific">Coilia grayii</name>
    <name type="common">Gray's grenadier anchovy</name>
    <dbReference type="NCBI Taxonomy" id="363190"/>
    <lineage>
        <taxon>Eukaryota</taxon>
        <taxon>Metazoa</taxon>
        <taxon>Chordata</taxon>
        <taxon>Craniata</taxon>
        <taxon>Vertebrata</taxon>
        <taxon>Euteleostomi</taxon>
        <taxon>Actinopterygii</taxon>
        <taxon>Neopterygii</taxon>
        <taxon>Teleostei</taxon>
        <taxon>Clupei</taxon>
        <taxon>Clupeiformes</taxon>
        <taxon>Clupeoidei</taxon>
        <taxon>Engraulidae</taxon>
        <taxon>Coilinae</taxon>
        <taxon>Coilia</taxon>
    </lineage>
</organism>
<keyword evidence="3" id="KW-0325">Glycoprotein</keyword>
<protein>
    <recommendedName>
        <fullName evidence="4">Spondin-like TSP1 domain-containing protein</fullName>
    </recommendedName>
</protein>
<evidence type="ECO:0000256" key="2">
    <source>
        <dbReference type="ARBA" id="ARBA00023157"/>
    </source>
</evidence>
<dbReference type="InterPro" id="IPR036383">
    <property type="entry name" value="TSP1_rpt_sf"/>
</dbReference>
<feature type="domain" description="Spondin-like TSP1" evidence="4">
    <location>
        <begin position="5"/>
        <end position="57"/>
    </location>
</feature>
<dbReference type="Proteomes" id="UP001591681">
    <property type="component" value="Unassembled WGS sequence"/>
</dbReference>
<reference evidence="5 6" key="1">
    <citation type="submission" date="2024-09" db="EMBL/GenBank/DDBJ databases">
        <title>A chromosome-level genome assembly of Gray's grenadier anchovy, Coilia grayii.</title>
        <authorList>
            <person name="Fu Z."/>
        </authorList>
    </citation>
    <scope>NUCLEOTIDE SEQUENCE [LARGE SCALE GENOMIC DNA]</scope>
    <source>
        <strain evidence="5">G4</strain>
        <tissue evidence="5">Muscle</tissue>
    </source>
</reference>
<gene>
    <name evidence="5" type="ORF">ACEWY4_023349</name>
</gene>
<evidence type="ECO:0000256" key="1">
    <source>
        <dbReference type="ARBA" id="ARBA00022729"/>
    </source>
</evidence>
<dbReference type="InterPro" id="IPR044004">
    <property type="entry name" value="TSP1_spondin_dom"/>
</dbReference>
<dbReference type="PROSITE" id="PS50092">
    <property type="entry name" value="TSP1"/>
    <property type="match status" value="2"/>
</dbReference>
<dbReference type="PANTHER" id="PTHR11311">
    <property type="entry name" value="SPONDIN"/>
    <property type="match status" value="1"/>
</dbReference>
<keyword evidence="6" id="KW-1185">Reference proteome</keyword>
<dbReference type="SUPFAM" id="SSF82895">
    <property type="entry name" value="TSP-1 type 1 repeat"/>
    <property type="match status" value="1"/>
</dbReference>
<sequence>MPKDCGTSDWSPWSACSKTCRASDLSPGYRFRTRSRIQAPIGGGKECPGLEEKEACNIIGDLLPHCPRYVWKNTDWGECRVAPLLSQQDRRLNNIMSRPVNRKLCAGDTPVAVQPCSIPCPKQCSLSPWSSWGACLHDNCMEPQGRKGFRQRRRQVLSEAAGGSDGCPHLLESMPCEDPVCFQWHVLSEDACAITTTTATTAPTAATTITVTATQGACGSGTANQTVVCISAEGTPASLTRIYFSSMLGKCSAKGPVQGLQSAREAGTACP</sequence>
<keyword evidence="2" id="KW-1015">Disulfide bond</keyword>
<dbReference type="InterPro" id="IPR051418">
    <property type="entry name" value="Spondin/Thrombospondin_T1"/>
</dbReference>
<evidence type="ECO:0000313" key="5">
    <source>
        <dbReference type="EMBL" id="KAL2081496.1"/>
    </source>
</evidence>
<dbReference type="InterPro" id="IPR000884">
    <property type="entry name" value="TSP1_rpt"/>
</dbReference>
<dbReference type="Gene3D" id="2.20.100.10">
    <property type="entry name" value="Thrombospondin type-1 (TSP1) repeat"/>
    <property type="match status" value="2"/>
</dbReference>
<evidence type="ECO:0000256" key="3">
    <source>
        <dbReference type="ARBA" id="ARBA00023180"/>
    </source>
</evidence>
<dbReference type="Pfam" id="PF19028">
    <property type="entry name" value="TSP1_spondin"/>
    <property type="match status" value="1"/>
</dbReference>
<keyword evidence="1" id="KW-0732">Signal</keyword>
<dbReference type="EMBL" id="JBHFQA010000020">
    <property type="protein sequence ID" value="KAL2081496.1"/>
    <property type="molecule type" value="Genomic_DNA"/>
</dbReference>
<evidence type="ECO:0000259" key="4">
    <source>
        <dbReference type="Pfam" id="PF19028"/>
    </source>
</evidence>
<dbReference type="FunFam" id="2.20.100.10:FF:000020">
    <property type="entry name" value="Thrombospondin type 1 domain containing 7A"/>
    <property type="match status" value="1"/>
</dbReference>
<evidence type="ECO:0000313" key="6">
    <source>
        <dbReference type="Proteomes" id="UP001591681"/>
    </source>
</evidence>
<name>A0ABD1J4D8_9TELE</name>